<comment type="subcellular location">
    <subcellularLocation>
        <location evidence="1">Cell membrane</location>
        <topology evidence="1">Multi-pass membrane protein</topology>
    </subcellularLocation>
</comment>
<reference evidence="7" key="1">
    <citation type="journal article" date="2015" name="PeerJ">
        <title>First genomic representation of candidate bacterial phylum KSB3 points to enhanced environmental sensing as a trigger of wastewater bulking.</title>
        <authorList>
            <person name="Sekiguchi Y."/>
            <person name="Ohashi A."/>
            <person name="Parks D.H."/>
            <person name="Yamauchi T."/>
            <person name="Tyson G.W."/>
            <person name="Hugenholtz P."/>
        </authorList>
    </citation>
    <scope>NUCLEOTIDE SEQUENCE [LARGE SCALE GENOMIC DNA]</scope>
</reference>
<proteinExistence type="predicted"/>
<protein>
    <submittedName>
        <fullName evidence="7">Sugar ABC transporter, permease protein</fullName>
    </submittedName>
</protein>
<dbReference type="STRING" id="1499966.U14_03191"/>
<dbReference type="HOGENOM" id="CLU_040769_1_0_0"/>
<feature type="transmembrane region" description="Helical" evidence="6">
    <location>
        <begin position="61"/>
        <end position="83"/>
    </location>
</feature>
<feature type="transmembrane region" description="Helical" evidence="6">
    <location>
        <begin position="145"/>
        <end position="164"/>
    </location>
</feature>
<evidence type="ECO:0000256" key="1">
    <source>
        <dbReference type="ARBA" id="ARBA00004651"/>
    </source>
</evidence>
<dbReference type="GO" id="GO:0022857">
    <property type="term" value="F:transmembrane transporter activity"/>
    <property type="evidence" value="ECO:0007669"/>
    <property type="project" value="InterPro"/>
</dbReference>
<dbReference type="GO" id="GO:0005886">
    <property type="term" value="C:plasma membrane"/>
    <property type="evidence" value="ECO:0007669"/>
    <property type="project" value="UniProtKB-SubCell"/>
</dbReference>
<evidence type="ECO:0000256" key="2">
    <source>
        <dbReference type="ARBA" id="ARBA00022475"/>
    </source>
</evidence>
<evidence type="ECO:0000256" key="5">
    <source>
        <dbReference type="ARBA" id="ARBA00023136"/>
    </source>
</evidence>
<dbReference type="Pfam" id="PF02653">
    <property type="entry name" value="BPD_transp_2"/>
    <property type="match status" value="1"/>
</dbReference>
<feature type="transmembrane region" description="Helical" evidence="6">
    <location>
        <begin position="197"/>
        <end position="220"/>
    </location>
</feature>
<evidence type="ECO:0000256" key="6">
    <source>
        <dbReference type="SAM" id="Phobius"/>
    </source>
</evidence>
<dbReference type="InterPro" id="IPR001851">
    <property type="entry name" value="ABC_transp_permease"/>
</dbReference>
<accession>A0A081BNH9</accession>
<evidence type="ECO:0000313" key="8">
    <source>
        <dbReference type="Proteomes" id="UP000030700"/>
    </source>
</evidence>
<dbReference type="Proteomes" id="UP000030700">
    <property type="component" value="Unassembled WGS sequence"/>
</dbReference>
<feature type="transmembrane region" description="Helical" evidence="6">
    <location>
        <begin position="90"/>
        <end position="112"/>
    </location>
</feature>
<dbReference type="PANTHER" id="PTHR43370:SF1">
    <property type="entry name" value="GUANOSINE ABC TRANSPORTER PERMEASE PROTEIN NUPQ"/>
    <property type="match status" value="1"/>
</dbReference>
<evidence type="ECO:0000256" key="4">
    <source>
        <dbReference type="ARBA" id="ARBA00022989"/>
    </source>
</evidence>
<evidence type="ECO:0000256" key="3">
    <source>
        <dbReference type="ARBA" id="ARBA00022692"/>
    </source>
</evidence>
<keyword evidence="8" id="KW-1185">Reference proteome</keyword>
<keyword evidence="2" id="KW-1003">Cell membrane</keyword>
<keyword evidence="5 6" id="KW-0472">Membrane</keyword>
<dbReference type="AlphaFoldDB" id="A0A081BNH9"/>
<dbReference type="PANTHER" id="PTHR43370">
    <property type="entry name" value="SUGAR ABC TRANSPORTER INTEGRAL MEMBRANE PROTEIN-RELATED"/>
    <property type="match status" value="1"/>
</dbReference>
<sequence length="304" mass="31866">MMSLIWATISSTIRLSVPYTLAGLGGVYAERSGVTNIGLEGMMLTSAFTAVAVTNTTGNPWIGLLAAILTGMLLGVIHAVVCVTFKSNQIVSGLAINIFASGSTVFFSWLIFDKTQIEVKAKLSASLIKALKPVFPSAEALFSRFPPLVFLTVIIVLVSHIILFKTVFGLRLRSVGEHPQAADTLGISVDKMRYSGVIISGALAGIGGAFLSLEHAGYFVKGISGGKGFIGMASMIFGKWTPFGTAAAGLLFGFGEAISLRVPSSLVPSDFIHMIPYVLTMCVLAGAVGRATPPAADGVPYIKE</sequence>
<evidence type="ECO:0000313" key="7">
    <source>
        <dbReference type="EMBL" id="GAK51945.1"/>
    </source>
</evidence>
<dbReference type="CDD" id="cd06580">
    <property type="entry name" value="TM_PBP1_transp_TpRbsC_like"/>
    <property type="match status" value="1"/>
</dbReference>
<gene>
    <name evidence="7" type="ORF">U14_03191</name>
</gene>
<name>A0A081BNH9_9BACT</name>
<keyword evidence="3 6" id="KW-0812">Transmembrane</keyword>
<dbReference type="EMBL" id="DF820458">
    <property type="protein sequence ID" value="GAK51945.1"/>
    <property type="molecule type" value="Genomic_DNA"/>
</dbReference>
<feature type="transmembrane region" description="Helical" evidence="6">
    <location>
        <begin position="240"/>
        <end position="259"/>
    </location>
</feature>
<feature type="transmembrane region" description="Helical" evidence="6">
    <location>
        <begin position="271"/>
        <end position="291"/>
    </location>
</feature>
<keyword evidence="4 6" id="KW-1133">Transmembrane helix</keyword>
<organism evidence="7">
    <name type="scientific">Candidatus Moduliflexus flocculans</name>
    <dbReference type="NCBI Taxonomy" id="1499966"/>
    <lineage>
        <taxon>Bacteria</taxon>
        <taxon>Candidatus Moduliflexota</taxon>
        <taxon>Candidatus Moduliflexia</taxon>
        <taxon>Candidatus Moduliflexales</taxon>
        <taxon>Candidatus Moduliflexaceae</taxon>
    </lineage>
</organism>